<dbReference type="RefSeq" id="WP_167071546.1">
    <property type="nucleotide sequence ID" value="NZ_JAAOZC010000001.1"/>
</dbReference>
<comment type="caution">
    <text evidence="1">The sequence shown here is derived from an EMBL/GenBank/DDBJ whole genome shotgun (WGS) entry which is preliminary data.</text>
</comment>
<evidence type="ECO:0000313" key="1">
    <source>
        <dbReference type="EMBL" id="NIJ06839.1"/>
    </source>
</evidence>
<dbReference type="Proteomes" id="UP000727456">
    <property type="component" value="Unassembled WGS sequence"/>
</dbReference>
<protein>
    <submittedName>
        <fullName evidence="1">ElaB/YqjD/DUF883 family membrane-anchored ribosome-binding protein</fullName>
    </submittedName>
</protein>
<evidence type="ECO:0000313" key="2">
    <source>
        <dbReference type="Proteomes" id="UP000727456"/>
    </source>
</evidence>
<gene>
    <name evidence="1" type="ORF">FHS31_000421</name>
</gene>
<accession>A0ABX0TPZ9</accession>
<dbReference type="EMBL" id="JAAOZC010000001">
    <property type="protein sequence ID" value="NIJ06839.1"/>
    <property type="molecule type" value="Genomic_DNA"/>
</dbReference>
<keyword evidence="2" id="KW-1185">Reference proteome</keyword>
<reference evidence="1 2" key="1">
    <citation type="submission" date="2020-03" db="EMBL/GenBank/DDBJ databases">
        <title>Genomic Encyclopedia of Type Strains, Phase III (KMG-III): the genomes of soil and plant-associated and newly described type strains.</title>
        <authorList>
            <person name="Whitman W."/>
        </authorList>
    </citation>
    <scope>NUCLEOTIDE SEQUENCE [LARGE SCALE GENOMIC DNA]</scope>
    <source>
        <strain evidence="1 2">CECT 8804</strain>
    </source>
</reference>
<proteinExistence type="predicted"/>
<name>A0ABX0TPZ9_9SPHN</name>
<organism evidence="1 2">
    <name type="scientific">Sphingomonas vulcanisoli</name>
    <dbReference type="NCBI Taxonomy" id="1658060"/>
    <lineage>
        <taxon>Bacteria</taxon>
        <taxon>Pseudomonadati</taxon>
        <taxon>Pseudomonadota</taxon>
        <taxon>Alphaproteobacteria</taxon>
        <taxon>Sphingomonadales</taxon>
        <taxon>Sphingomonadaceae</taxon>
        <taxon>Sphingomonas</taxon>
    </lineage>
</organism>
<sequence length="169" mass="17542">MADTDLPEGTDHVINGAGVSGDDIKSDFGNGGSGGNAAFFDKIEGWRTQGYDKARDYAVQGKERATGALDELLALINDAAAQVDDKIGSQYGDYARRASSGIETFNEALKGKDVDELFTEARDLVAKAPAVAVGTAAVLGFIIARLAKAGMDSANKLADAKPTKPTSDA</sequence>